<name>A0A1U7M896_TISCR</name>
<organism evidence="1 2">
    <name type="scientific">Tissierella creatinophila DSM 6911</name>
    <dbReference type="NCBI Taxonomy" id="1123403"/>
    <lineage>
        <taxon>Bacteria</taxon>
        <taxon>Bacillati</taxon>
        <taxon>Bacillota</taxon>
        <taxon>Tissierellia</taxon>
        <taxon>Tissierellales</taxon>
        <taxon>Tissierellaceae</taxon>
        <taxon>Tissierella</taxon>
    </lineage>
</organism>
<dbReference type="AlphaFoldDB" id="A0A1U7M896"/>
<gene>
    <name evidence="1" type="ORF">TICRE_05000</name>
</gene>
<sequence length="218" mass="25128">MVKVSTKQKSSLSNRKVNTKSDAFLIESEIPYSTHLENQFILTEDDISKFEYKKVAKSGISVKRPDSKSYTLQKFTRDSFYKAFENYIDNVAFVFYGNLIYVDPRQIDKNIVMANDLEISLEDFVKFFINSGDLDDLKNIEILTYIKKASKEIVKNSIINNEELANSIFQGKGWFEEPYVANYIYEDSILRDNYITGFTITTDSGRGSGKYTIIIKPI</sequence>
<keyword evidence="2" id="KW-1185">Reference proteome</keyword>
<dbReference type="Proteomes" id="UP000186112">
    <property type="component" value="Unassembled WGS sequence"/>
</dbReference>
<evidence type="ECO:0000313" key="1">
    <source>
        <dbReference type="EMBL" id="OLS03506.1"/>
    </source>
</evidence>
<protein>
    <submittedName>
        <fullName evidence="1">Uncharacterized protein</fullName>
    </submittedName>
</protein>
<dbReference type="EMBL" id="LTDM01000006">
    <property type="protein sequence ID" value="OLS03506.1"/>
    <property type="molecule type" value="Genomic_DNA"/>
</dbReference>
<dbReference type="OrthoDB" id="2078545at2"/>
<accession>A0A1U7M896</accession>
<reference evidence="1 2" key="1">
    <citation type="submission" date="2016-02" db="EMBL/GenBank/DDBJ databases">
        <title>Genome sequence of Tissierella creatinophila DSM 6911.</title>
        <authorList>
            <person name="Poehlein A."/>
            <person name="Daniel R."/>
        </authorList>
    </citation>
    <scope>NUCLEOTIDE SEQUENCE [LARGE SCALE GENOMIC DNA]</scope>
    <source>
        <strain evidence="1 2">DSM 6911</strain>
    </source>
</reference>
<comment type="caution">
    <text evidence="1">The sequence shown here is derived from an EMBL/GenBank/DDBJ whole genome shotgun (WGS) entry which is preliminary data.</text>
</comment>
<evidence type="ECO:0000313" key="2">
    <source>
        <dbReference type="Proteomes" id="UP000186112"/>
    </source>
</evidence>
<dbReference type="RefSeq" id="WP_075724792.1">
    <property type="nucleotide sequence ID" value="NZ_LTDM01000006.1"/>
</dbReference>
<proteinExistence type="predicted"/>